<sequence length="285" mass="29969">MSGPVIAVAGASGVAGRAVTRELVRLGHRPRTLVRPGSPNRAPDAAVVECDLTDRASTLTALRGVDRLLMLTPFHPEQLVLQRNLISASGEAGVSRVVKLSALGAQRGAESSIHHQHGVGDDELRAAGIPHAVLRPNAFMQNALQWLPTIRARDAIVLPVGAARVSMIDVEDIGLAAASLLTADAAAGDYDLTGPEALDYREVAEILSEVAGRPIRHVDAAPTEVAAAMRSAGVPEWAVAARLQLYATYRAGEAEAVTTAIADITGRPPRDYRSFAAGLAEQLRN</sequence>
<reference evidence="3" key="1">
    <citation type="submission" date="2016-10" db="EMBL/GenBank/DDBJ databases">
        <authorList>
            <person name="Varghese N."/>
            <person name="Submissions S."/>
        </authorList>
    </citation>
    <scope>NUCLEOTIDE SEQUENCE [LARGE SCALE GENOMIC DNA]</scope>
    <source>
        <strain evidence="3">CGMCC 4.3530</strain>
    </source>
</reference>
<dbReference type="InterPro" id="IPR036291">
    <property type="entry name" value="NAD(P)-bd_dom_sf"/>
</dbReference>
<evidence type="ECO:0000259" key="1">
    <source>
        <dbReference type="Pfam" id="PF05368"/>
    </source>
</evidence>
<name>A0A1H3SK67_9PSEU</name>
<dbReference type="InterPro" id="IPR051604">
    <property type="entry name" value="Ergot_Alk_Oxidoreductase"/>
</dbReference>
<dbReference type="PANTHER" id="PTHR43162">
    <property type="match status" value="1"/>
</dbReference>
<dbReference type="Gene3D" id="3.90.25.10">
    <property type="entry name" value="UDP-galactose 4-epimerase, domain 1"/>
    <property type="match status" value="1"/>
</dbReference>
<dbReference type="PANTHER" id="PTHR43162:SF1">
    <property type="entry name" value="PRESTALK A DIFFERENTIATION PROTEIN A"/>
    <property type="match status" value="1"/>
</dbReference>
<gene>
    <name evidence="2" type="ORF">SAMN05216215_106528</name>
</gene>
<protein>
    <submittedName>
        <fullName evidence="2">Uncharacterized conserved protein YbjT, contains NAD(P)-binding and DUF2867 domains</fullName>
    </submittedName>
</protein>
<dbReference type="EMBL" id="FNOK01000065">
    <property type="protein sequence ID" value="SDZ37509.1"/>
    <property type="molecule type" value="Genomic_DNA"/>
</dbReference>
<dbReference type="Proteomes" id="UP000199529">
    <property type="component" value="Unassembled WGS sequence"/>
</dbReference>
<dbReference type="RefSeq" id="WP_093276659.1">
    <property type="nucleotide sequence ID" value="NZ_FNOK01000065.1"/>
</dbReference>
<feature type="domain" description="NmrA-like" evidence="1">
    <location>
        <begin position="5"/>
        <end position="236"/>
    </location>
</feature>
<dbReference type="Gene3D" id="3.40.50.720">
    <property type="entry name" value="NAD(P)-binding Rossmann-like Domain"/>
    <property type="match status" value="1"/>
</dbReference>
<dbReference type="InterPro" id="IPR008030">
    <property type="entry name" value="NmrA-like"/>
</dbReference>
<dbReference type="Pfam" id="PF05368">
    <property type="entry name" value="NmrA"/>
    <property type="match status" value="1"/>
</dbReference>
<accession>A0A1H3SK67</accession>
<proteinExistence type="predicted"/>
<organism evidence="2 3">
    <name type="scientific">Saccharopolyspora shandongensis</name>
    <dbReference type="NCBI Taxonomy" id="418495"/>
    <lineage>
        <taxon>Bacteria</taxon>
        <taxon>Bacillati</taxon>
        <taxon>Actinomycetota</taxon>
        <taxon>Actinomycetes</taxon>
        <taxon>Pseudonocardiales</taxon>
        <taxon>Pseudonocardiaceae</taxon>
        <taxon>Saccharopolyspora</taxon>
    </lineage>
</organism>
<evidence type="ECO:0000313" key="3">
    <source>
        <dbReference type="Proteomes" id="UP000199529"/>
    </source>
</evidence>
<keyword evidence="3" id="KW-1185">Reference proteome</keyword>
<dbReference type="AlphaFoldDB" id="A0A1H3SK67"/>
<dbReference type="SUPFAM" id="SSF51735">
    <property type="entry name" value="NAD(P)-binding Rossmann-fold domains"/>
    <property type="match status" value="1"/>
</dbReference>
<evidence type="ECO:0000313" key="2">
    <source>
        <dbReference type="EMBL" id="SDZ37509.1"/>
    </source>
</evidence>
<dbReference type="OrthoDB" id="3207931at2"/>
<dbReference type="STRING" id="418495.SAMN05216215_106528"/>